<dbReference type="InterPro" id="IPR035919">
    <property type="entry name" value="EAL_sf"/>
</dbReference>
<keyword evidence="7" id="KW-1185">Reference proteome</keyword>
<dbReference type="SUPFAM" id="SSF141868">
    <property type="entry name" value="EAL domain-like"/>
    <property type="match status" value="1"/>
</dbReference>
<dbReference type="Pfam" id="PF12729">
    <property type="entry name" value="4HB_MCP_1"/>
    <property type="match status" value="1"/>
</dbReference>
<dbReference type="Pfam" id="PF13185">
    <property type="entry name" value="GAF_2"/>
    <property type="match status" value="1"/>
</dbReference>
<dbReference type="Gene3D" id="3.30.70.270">
    <property type="match status" value="1"/>
</dbReference>
<keyword evidence="1" id="KW-0472">Membrane</keyword>
<keyword evidence="1" id="KW-0812">Transmembrane</keyword>
<sequence>MVITGLLGGTGIYVIYSMGRLLNLTHQLYHHPFAVNVTVEGIKADIFAMHRSMKDVVLADSSAELNQAVQQVDTLEANALDRFDIVRNGLHGDRQIIDQTEQTFINWKPIRDQVIALQRAGRTREAAAITKGQGANYVDRLVKQMDSVEEVAQNQAQISHNQAHHTYIQLLIVSVILLVSTVSLSVVWTLWLTHLIKQRRFSQNRLAFQSRRSEALLELPKHADQLSEVAFLQRGQEFAEELTGSKIAFIHFVNDDEQTIELVAWSRATLQHYCHAVVDSHYPVERAGIWADALRQRQPVVINDYAAHQGKKGLPEGHAHLERLISVSVIDNGKVVMLTGVGNKVTPYTDQDVETVQLISNEIWRITQSHRLYEQLKISERRYRQAQSISNMAHWELDLKSNNIYWSPEVFEILETNPADFHGSLDDYIAIVHPDDQKEVAQRYDDLLKKQIDFNSVHRIVTVGGKVKHVREYCEINYDNKGNGISSVCVIQDITEHTLTVEKLKESAAVFRNTSEGIIVTNLVPVILDVNQAFTEITGYSAIEVIGVNPKILQSGQQDSAFYKALWQTVKEKGSWRGELLNQRKDGSLYNEKLTIDTLYDSQNQPIGYVGIFSDISGQKKTEQQLTFLAHNDSLTGLANRFSLQQHLENAVLKAQAADGKLAVLFIDLDRFKQINDTFGHVMGDRLLQEVAKRLQQVVRGSDFTARISGDEFVLVLDRIDSLDQIDDVANQISQRIFSPSFILESQTIYITGSIGISLFPPDGITADILIRNADIAMYQAKQKGRNRHCFYDSAMASQASNALKIENALREAVKQPAFRVVYQPKYDLQQRRWRGTEALIRWQHPTLGNVPPAQFIPVAEQSDLILHIGGWVLNEACRQGKIWLDQGVDFDKIAVNVAGLQLLQPDFINVVKTVLQSVGFDPKHLELEVTEGFIMQHPSSQIKQLQQLQDMGISIAIDDFGTGYSSLSYLKRLPINTLKIDRAFVDGIPHDADDVAISRAILTLGKSMGLLIVAEGVETKAHAEFLRAEGCDIAQGYFYSRPIPPSELPDVFQSASPG</sequence>
<feature type="domain" description="GGDEF" evidence="5">
    <location>
        <begin position="660"/>
        <end position="794"/>
    </location>
</feature>
<dbReference type="InterPro" id="IPR024478">
    <property type="entry name" value="HlyB_4HB_MCP"/>
</dbReference>
<dbReference type="InterPro" id="IPR043128">
    <property type="entry name" value="Rev_trsase/Diguanyl_cyclase"/>
</dbReference>
<dbReference type="InterPro" id="IPR000014">
    <property type="entry name" value="PAS"/>
</dbReference>
<organism evidence="6 7">
    <name type="scientific">Synechocystis salina LEGE 00031</name>
    <dbReference type="NCBI Taxonomy" id="1828736"/>
    <lineage>
        <taxon>Bacteria</taxon>
        <taxon>Bacillati</taxon>
        <taxon>Cyanobacteriota</taxon>
        <taxon>Cyanophyceae</taxon>
        <taxon>Synechococcales</taxon>
        <taxon>Merismopediaceae</taxon>
        <taxon>Synechocystis</taxon>
    </lineage>
</organism>
<dbReference type="InterPro" id="IPR001633">
    <property type="entry name" value="EAL_dom"/>
</dbReference>
<dbReference type="Pfam" id="PF08447">
    <property type="entry name" value="PAS_3"/>
    <property type="match status" value="1"/>
</dbReference>
<dbReference type="SUPFAM" id="SSF55781">
    <property type="entry name" value="GAF domain-like"/>
    <property type="match status" value="1"/>
</dbReference>
<dbReference type="SMART" id="SM00065">
    <property type="entry name" value="GAF"/>
    <property type="match status" value="1"/>
</dbReference>
<gene>
    <name evidence="6" type="ORF">IQ217_15710</name>
</gene>
<feature type="domain" description="PAC" evidence="3">
    <location>
        <begin position="574"/>
        <end position="628"/>
    </location>
</feature>
<proteinExistence type="predicted"/>
<dbReference type="NCBIfam" id="TIGR00229">
    <property type="entry name" value="sensory_box"/>
    <property type="match status" value="2"/>
</dbReference>
<dbReference type="InterPro" id="IPR035965">
    <property type="entry name" value="PAS-like_dom_sf"/>
</dbReference>
<feature type="domain" description="PAS" evidence="2">
    <location>
        <begin position="379"/>
        <end position="451"/>
    </location>
</feature>
<dbReference type="InterPro" id="IPR003018">
    <property type="entry name" value="GAF"/>
</dbReference>
<dbReference type="Gene3D" id="3.30.450.20">
    <property type="entry name" value="PAS domain"/>
    <property type="match status" value="2"/>
</dbReference>
<dbReference type="CDD" id="cd01948">
    <property type="entry name" value="EAL"/>
    <property type="match status" value="1"/>
</dbReference>
<evidence type="ECO:0000259" key="5">
    <source>
        <dbReference type="PROSITE" id="PS50887"/>
    </source>
</evidence>
<protein>
    <submittedName>
        <fullName evidence="6">EAL domain-containing protein</fullName>
    </submittedName>
</protein>
<dbReference type="InterPro" id="IPR000700">
    <property type="entry name" value="PAS-assoc_C"/>
</dbReference>
<dbReference type="NCBIfam" id="TIGR00254">
    <property type="entry name" value="GGDEF"/>
    <property type="match status" value="1"/>
</dbReference>
<dbReference type="CDD" id="cd00130">
    <property type="entry name" value="PAS"/>
    <property type="match status" value="2"/>
</dbReference>
<dbReference type="PANTHER" id="PTHR44757">
    <property type="entry name" value="DIGUANYLATE CYCLASE DGCP"/>
    <property type="match status" value="1"/>
</dbReference>
<dbReference type="PROSITE" id="PS50113">
    <property type="entry name" value="PAC"/>
    <property type="match status" value="1"/>
</dbReference>
<dbReference type="InterPro" id="IPR013655">
    <property type="entry name" value="PAS_fold_3"/>
</dbReference>
<dbReference type="SUPFAM" id="SSF55785">
    <property type="entry name" value="PYP-like sensor domain (PAS domain)"/>
    <property type="match status" value="2"/>
</dbReference>
<dbReference type="RefSeq" id="WP_194020670.1">
    <property type="nucleotide sequence ID" value="NZ_JADEVV010000055.1"/>
</dbReference>
<feature type="domain" description="PAS" evidence="2">
    <location>
        <begin position="503"/>
        <end position="547"/>
    </location>
</feature>
<dbReference type="PROSITE" id="PS50112">
    <property type="entry name" value="PAS"/>
    <property type="match status" value="2"/>
</dbReference>
<dbReference type="Pfam" id="PF00990">
    <property type="entry name" value="GGDEF"/>
    <property type="match status" value="1"/>
</dbReference>
<dbReference type="SMART" id="SM00052">
    <property type="entry name" value="EAL"/>
    <property type="match status" value="1"/>
</dbReference>
<feature type="domain" description="EAL" evidence="4">
    <location>
        <begin position="803"/>
        <end position="1057"/>
    </location>
</feature>
<dbReference type="EMBL" id="JADEVV010000055">
    <property type="protein sequence ID" value="MBE9255254.1"/>
    <property type="molecule type" value="Genomic_DNA"/>
</dbReference>
<dbReference type="InterPro" id="IPR029016">
    <property type="entry name" value="GAF-like_dom_sf"/>
</dbReference>
<dbReference type="CDD" id="cd01949">
    <property type="entry name" value="GGDEF"/>
    <property type="match status" value="1"/>
</dbReference>
<dbReference type="SMART" id="SM00086">
    <property type="entry name" value="PAC"/>
    <property type="match status" value="2"/>
</dbReference>
<evidence type="ECO:0000259" key="2">
    <source>
        <dbReference type="PROSITE" id="PS50112"/>
    </source>
</evidence>
<dbReference type="Pfam" id="PF13426">
    <property type="entry name" value="PAS_9"/>
    <property type="match status" value="1"/>
</dbReference>
<feature type="transmembrane region" description="Helical" evidence="1">
    <location>
        <begin position="167"/>
        <end position="192"/>
    </location>
</feature>
<dbReference type="PROSITE" id="PS50887">
    <property type="entry name" value="GGDEF"/>
    <property type="match status" value="1"/>
</dbReference>
<reference evidence="6 7" key="1">
    <citation type="submission" date="2020-10" db="EMBL/GenBank/DDBJ databases">
        <authorList>
            <person name="Castelo-Branco R."/>
            <person name="Eusebio N."/>
            <person name="Adriana R."/>
            <person name="Vieira A."/>
            <person name="Brugerolle De Fraissinette N."/>
            <person name="Rezende De Castro R."/>
            <person name="Schneider M.P."/>
            <person name="Vasconcelos V."/>
            <person name="Leao P.N."/>
        </authorList>
    </citation>
    <scope>NUCLEOTIDE SEQUENCE [LARGE SCALE GENOMIC DNA]</scope>
    <source>
        <strain evidence="6 7">LEGE 00031</strain>
    </source>
</reference>
<dbReference type="PANTHER" id="PTHR44757:SF2">
    <property type="entry name" value="BIOFILM ARCHITECTURE MAINTENANCE PROTEIN MBAA"/>
    <property type="match status" value="1"/>
</dbReference>
<dbReference type="SMART" id="SM00267">
    <property type="entry name" value="GGDEF"/>
    <property type="match status" value="1"/>
</dbReference>
<evidence type="ECO:0000256" key="1">
    <source>
        <dbReference type="SAM" id="Phobius"/>
    </source>
</evidence>
<dbReference type="PROSITE" id="PS50883">
    <property type="entry name" value="EAL"/>
    <property type="match status" value="1"/>
</dbReference>
<evidence type="ECO:0000313" key="6">
    <source>
        <dbReference type="EMBL" id="MBE9255254.1"/>
    </source>
</evidence>
<dbReference type="SUPFAM" id="SSF55073">
    <property type="entry name" value="Nucleotide cyclase"/>
    <property type="match status" value="1"/>
</dbReference>
<dbReference type="SMART" id="SM00091">
    <property type="entry name" value="PAS"/>
    <property type="match status" value="2"/>
</dbReference>
<dbReference type="Gene3D" id="3.30.450.40">
    <property type="match status" value="1"/>
</dbReference>
<evidence type="ECO:0000259" key="4">
    <source>
        <dbReference type="PROSITE" id="PS50883"/>
    </source>
</evidence>
<dbReference type="InterPro" id="IPR052155">
    <property type="entry name" value="Biofilm_reg_signaling"/>
</dbReference>
<dbReference type="InterPro" id="IPR000160">
    <property type="entry name" value="GGDEF_dom"/>
</dbReference>
<accession>A0ABR9VV77</accession>
<dbReference type="InterPro" id="IPR029787">
    <property type="entry name" value="Nucleotide_cyclase"/>
</dbReference>
<dbReference type="InterPro" id="IPR001610">
    <property type="entry name" value="PAC"/>
</dbReference>
<comment type="caution">
    <text evidence="6">The sequence shown here is derived from an EMBL/GenBank/DDBJ whole genome shotgun (WGS) entry which is preliminary data.</text>
</comment>
<dbReference type="Pfam" id="PF00563">
    <property type="entry name" value="EAL"/>
    <property type="match status" value="1"/>
</dbReference>
<keyword evidence="1" id="KW-1133">Transmembrane helix</keyword>
<dbReference type="Proteomes" id="UP000658720">
    <property type="component" value="Unassembled WGS sequence"/>
</dbReference>
<dbReference type="Gene3D" id="3.20.20.450">
    <property type="entry name" value="EAL domain"/>
    <property type="match status" value="1"/>
</dbReference>
<name>A0ABR9VV77_9SYNC</name>
<evidence type="ECO:0000313" key="7">
    <source>
        <dbReference type="Proteomes" id="UP000658720"/>
    </source>
</evidence>
<evidence type="ECO:0000259" key="3">
    <source>
        <dbReference type="PROSITE" id="PS50113"/>
    </source>
</evidence>